<gene>
    <name evidence="1" type="ORF">PAN0_008d3577</name>
</gene>
<proteinExistence type="predicted"/>
<evidence type="ECO:0000313" key="1">
    <source>
        <dbReference type="EMBL" id="GAK65360.1"/>
    </source>
</evidence>
<accession>A0A081CFB4</accession>
<dbReference type="Proteomes" id="UP000053758">
    <property type="component" value="Unassembled WGS sequence"/>
</dbReference>
<protein>
    <submittedName>
        <fullName evidence="1">Uncharacterized protein</fullName>
    </submittedName>
</protein>
<name>A0A081CFB4_PSEA2</name>
<dbReference type="AlphaFoldDB" id="A0A081CFB4"/>
<dbReference type="HOGENOM" id="CLU_1103467_0_0_1"/>
<dbReference type="InterPro" id="IPR055754">
    <property type="entry name" value="DUF7330"/>
</dbReference>
<evidence type="ECO:0000313" key="2">
    <source>
        <dbReference type="Proteomes" id="UP000053758"/>
    </source>
</evidence>
<keyword evidence="2" id="KW-1185">Reference proteome</keyword>
<sequence>MSGEDAFGEPREDLWKPTDGGTIKAHRHIRIDWNASIKKTVAIGPSAPEALPPIYDRPEAQDEAATAASCVLKTKASPINATVHIAHESHSPSSPSAGQPVLVSAKTGGVGLISLGIPEYSGSRPLHIVAKTSSGNITILLPTSFSGNLTWSSERGSLKLSHAVQQRFRLEGPRHKHIGTAKIAPSTASGNRADSCTLTSHNGTITVKEYGEESDAKACTIQ</sequence>
<dbReference type="EMBL" id="DF830075">
    <property type="protein sequence ID" value="GAK65360.1"/>
    <property type="molecule type" value="Genomic_DNA"/>
</dbReference>
<reference evidence="2" key="1">
    <citation type="journal article" date="2014" name="Genome Announc.">
        <title>Draft Genome Sequence of the Yeast Pseudozyma antarctica Type Strain JCM10317, a Producer of the Glycolipid Biosurfactants, Mannosylerythritol Lipids.</title>
        <authorList>
            <person name="Saika A."/>
            <person name="Koike H."/>
            <person name="Hori T."/>
            <person name="Fukuoka T."/>
            <person name="Sato S."/>
            <person name="Habe H."/>
            <person name="Kitamoto D."/>
            <person name="Morita T."/>
        </authorList>
    </citation>
    <scope>NUCLEOTIDE SEQUENCE [LARGE SCALE GENOMIC DNA]</scope>
    <source>
        <strain evidence="2">JCM 10317</strain>
    </source>
</reference>
<dbReference type="Pfam" id="PF24016">
    <property type="entry name" value="DUF7330"/>
    <property type="match status" value="1"/>
</dbReference>
<dbReference type="RefSeq" id="XP_014656564.1">
    <property type="nucleotide sequence ID" value="XM_014801078.1"/>
</dbReference>
<dbReference type="OrthoDB" id="5289249at2759"/>
<dbReference type="GeneID" id="26304444"/>
<organism evidence="1 2">
    <name type="scientific">Pseudozyma antarctica</name>
    <name type="common">Yeast</name>
    <name type="synonym">Candida antarctica</name>
    <dbReference type="NCBI Taxonomy" id="84753"/>
    <lineage>
        <taxon>Eukaryota</taxon>
        <taxon>Fungi</taxon>
        <taxon>Dikarya</taxon>
        <taxon>Basidiomycota</taxon>
        <taxon>Ustilaginomycotina</taxon>
        <taxon>Ustilaginomycetes</taxon>
        <taxon>Ustilaginales</taxon>
        <taxon>Ustilaginaceae</taxon>
        <taxon>Moesziomyces</taxon>
    </lineage>
</organism>